<dbReference type="AlphaFoldDB" id="A0A168N2D3"/>
<dbReference type="SUPFAM" id="SSF74924">
    <property type="entry name" value="Cap-Gly domain"/>
    <property type="match status" value="1"/>
</dbReference>
<sequence length="1209" mass="137153">MSRLPSINTTGIPPPTSKLAKRQSSLDLRRKKHQDTTPPPLKASKSSTRMSRNSISSYDEMDSPSSRFSTSSFGSVQTNMTSPRSSLVTSPKPSGPRKRLSVKPPPIPTQHLPPQQQQQKQEQHVGNLQDEAQALYIDERVVVDSMNIVGTLRYLGDISIKPGTWAGIELDITGTGKNDGSVQGVRYFKCPPETGIFVMASKVAPLDYDDMSSRSLSPPSPYSITPQQPNGRTVTRVTKGSRAERYIGLTASQLSQRQPSSVTKRLSNASSISTGSNGGARQSQMTPMQSPTPSSHRRRLSRASTSSSSSTRPHQRQPSSHHNDINEMDDLYAQDDSIVISDEHMLTDTPVPVNLATSESTDTPRAAATNGPPHPHDNDSHDDEHSQARLERVLGEAIAQAPDEAAMRVQQLQLRVQVLEAENKYLKLENTQNKTAEQILSRSMVLKKMKKAENSDGTDNDEDNYFTLEGHKAIVEEIKQDHEAKRKTWEEDLTTVRSSIKKLENRVFELETEQSELIRERDELLSSLGEVRKAKNLMEQKVQELEHKVVVAEANAATAHASRTVQTTANFYSQDPDEMQERQRQMEVEMEEVHDKMASLMDAMRAKDMFLGTLSEQVEQHRNLVEEKERELRRVRMEGERHNRDKERLREEIKDLETKWVGHEGCVTREEFDRLKRDYAIAKEHLAKETLTVDDYKKRIHGLEQTVDELKAAGMESIELYENSVELNRVAMETIQANLQDEQRKVAALELEKAHLVKTGADALDTFEGTMTALKQQHASKVQSFDTERQAWEDTIAKLKQEISQLVGTSNQVEQMDQIKQVWDSERQRLEEAIQRHVQQLSSEQAAHHALKQRMEKADEQAKLADKLALEKQQLEEQVQQLQGNYDEQLQARGRYLDEVRVAVEGQNRTSADLRRLVEAKEKVDRELELAQADLIKAESTLASLRSSSSDVDGWIKEKQQQAHDTETLRGEIERLEAQNDMLCKQKESAELAAASKTPDDDALMKRLKMDNKKLAQEQDALKESYKQMEMECLKLMDEVEKLHSDGLSTPAGDNDDADADQKVARLDRQLAETKRHMEKLLLTHSSEMRQLKDQLQEAERNHHREIKTLHRDVAELETIIEAKIFKEEDLETALENERKVATQLRDEIKALKASTHQTRPYCELCESSDHSLMDCKAGKDTLERPFCENCDEHGLHNTDACPNQNETF</sequence>
<keyword evidence="2" id="KW-0963">Cytoplasm</keyword>
<dbReference type="InterPro" id="IPR032108">
    <property type="entry name" value="CLIP1_ZNF"/>
</dbReference>
<evidence type="ECO:0000256" key="3">
    <source>
        <dbReference type="ARBA" id="ARBA00022701"/>
    </source>
</evidence>
<dbReference type="InterPro" id="IPR036859">
    <property type="entry name" value="CAP-Gly_dom_sf"/>
</dbReference>
<organism evidence="9">
    <name type="scientific">Absidia glauca</name>
    <name type="common">Pin mould</name>
    <dbReference type="NCBI Taxonomy" id="4829"/>
    <lineage>
        <taxon>Eukaryota</taxon>
        <taxon>Fungi</taxon>
        <taxon>Fungi incertae sedis</taxon>
        <taxon>Mucoromycota</taxon>
        <taxon>Mucoromycotina</taxon>
        <taxon>Mucoromycetes</taxon>
        <taxon>Mucorales</taxon>
        <taxon>Cunninghamellaceae</taxon>
        <taxon>Absidia</taxon>
    </lineage>
</organism>
<keyword evidence="5" id="KW-0206">Cytoskeleton</keyword>
<protein>
    <recommendedName>
        <fullName evidence="8">CAP-Gly domain-containing protein</fullName>
    </recommendedName>
</protein>
<evidence type="ECO:0000256" key="5">
    <source>
        <dbReference type="ARBA" id="ARBA00023212"/>
    </source>
</evidence>
<feature type="compositionally biased region" description="Low complexity" evidence="7">
    <location>
        <begin position="109"/>
        <end position="120"/>
    </location>
</feature>
<feature type="compositionally biased region" description="Low complexity" evidence="7">
    <location>
        <begin position="302"/>
        <end position="320"/>
    </location>
</feature>
<reference evidence="9" key="1">
    <citation type="submission" date="2016-04" db="EMBL/GenBank/DDBJ databases">
        <authorList>
            <person name="Evans L.H."/>
            <person name="Alamgir A."/>
            <person name="Owens N."/>
            <person name="Weber N.D."/>
            <person name="Virtaneva K."/>
            <person name="Barbian K."/>
            <person name="Babar A."/>
            <person name="Rosenke K."/>
        </authorList>
    </citation>
    <scope>NUCLEOTIDE SEQUENCE [LARGE SCALE GENOMIC DNA]</scope>
    <source>
        <strain evidence="9">CBS 101.48</strain>
    </source>
</reference>
<evidence type="ECO:0000256" key="7">
    <source>
        <dbReference type="SAM" id="MobiDB-lite"/>
    </source>
</evidence>
<feature type="compositionally biased region" description="Polar residues" evidence="7">
    <location>
        <begin position="76"/>
        <end position="92"/>
    </location>
</feature>
<evidence type="ECO:0000259" key="8">
    <source>
        <dbReference type="PROSITE" id="PS50245"/>
    </source>
</evidence>
<dbReference type="Proteomes" id="UP000078561">
    <property type="component" value="Unassembled WGS sequence"/>
</dbReference>
<feature type="domain" description="CAP-Gly" evidence="8">
    <location>
        <begin position="156"/>
        <end position="199"/>
    </location>
</feature>
<dbReference type="PANTHER" id="PTHR23159:SF31">
    <property type="entry name" value="CENTROSOME-ASSOCIATED PROTEIN CEP250 ISOFORM X1"/>
    <property type="match status" value="1"/>
</dbReference>
<dbReference type="InParanoid" id="A0A168N2D3"/>
<evidence type="ECO:0000256" key="2">
    <source>
        <dbReference type="ARBA" id="ARBA00022490"/>
    </source>
</evidence>
<evidence type="ECO:0000256" key="1">
    <source>
        <dbReference type="ARBA" id="ARBA00004245"/>
    </source>
</evidence>
<evidence type="ECO:0000313" key="9">
    <source>
        <dbReference type="EMBL" id="SAL99667.1"/>
    </source>
</evidence>
<evidence type="ECO:0000256" key="4">
    <source>
        <dbReference type="ARBA" id="ARBA00023054"/>
    </source>
</evidence>
<feature type="compositionally biased region" description="Low complexity" evidence="7">
    <location>
        <begin position="44"/>
        <end position="75"/>
    </location>
</feature>
<keyword evidence="3" id="KW-0493">Microtubule</keyword>
<evidence type="ECO:0000256" key="6">
    <source>
        <dbReference type="SAM" id="Coils"/>
    </source>
</evidence>
<comment type="subcellular location">
    <subcellularLocation>
        <location evidence="1">Cytoplasm</location>
        <location evidence="1">Cytoskeleton</location>
    </subcellularLocation>
</comment>
<keyword evidence="10" id="KW-1185">Reference proteome</keyword>
<accession>A0A168N2D3</accession>
<evidence type="ECO:0000313" key="10">
    <source>
        <dbReference type="Proteomes" id="UP000078561"/>
    </source>
</evidence>
<feature type="compositionally biased region" description="Polar residues" evidence="7">
    <location>
        <begin position="224"/>
        <end position="238"/>
    </location>
</feature>
<dbReference type="PANTHER" id="PTHR23159">
    <property type="entry name" value="CENTROSOMAL PROTEIN 2"/>
    <property type="match status" value="1"/>
</dbReference>
<dbReference type="Gene3D" id="2.30.30.190">
    <property type="entry name" value="CAP Gly-rich-like domain"/>
    <property type="match status" value="1"/>
</dbReference>
<dbReference type="InterPro" id="IPR000938">
    <property type="entry name" value="CAP-Gly_domain"/>
</dbReference>
<feature type="compositionally biased region" description="Polar residues" evidence="7">
    <location>
        <begin position="1"/>
        <end position="11"/>
    </location>
</feature>
<feature type="coiled-coil region" evidence="6">
    <location>
        <begin position="409"/>
        <end position="438"/>
    </location>
</feature>
<keyword evidence="4 6" id="KW-0175">Coiled coil</keyword>
<dbReference type="Pfam" id="PF16641">
    <property type="entry name" value="CLIP1_ZNF"/>
    <property type="match status" value="2"/>
</dbReference>
<feature type="compositionally biased region" description="Polar residues" evidence="7">
    <location>
        <begin position="250"/>
        <end position="293"/>
    </location>
</feature>
<feature type="compositionally biased region" description="Basic and acidic residues" evidence="7">
    <location>
        <begin position="374"/>
        <end position="387"/>
    </location>
</feature>
<dbReference type="OrthoDB" id="2130750at2759"/>
<feature type="coiled-coil region" evidence="6">
    <location>
        <begin position="693"/>
        <end position="1155"/>
    </location>
</feature>
<feature type="coiled-coil region" evidence="6">
    <location>
        <begin position="486"/>
        <end position="555"/>
    </location>
</feature>
<feature type="region of interest" description="Disordered" evidence="7">
    <location>
        <begin position="353"/>
        <end position="387"/>
    </location>
</feature>
<dbReference type="STRING" id="4829.A0A168N2D3"/>
<dbReference type="PROSITE" id="PS00845">
    <property type="entry name" value="CAP_GLY_1"/>
    <property type="match status" value="1"/>
</dbReference>
<feature type="coiled-coil region" evidence="6">
    <location>
        <begin position="611"/>
        <end position="659"/>
    </location>
</feature>
<dbReference type="OMA" id="HNDINEM"/>
<name>A0A168N2D3_ABSGL</name>
<proteinExistence type="predicted"/>
<gene>
    <name evidence="9" type="primary">ABSGL_05312.1 scaffold 6959</name>
</gene>
<dbReference type="SMART" id="SM01052">
    <property type="entry name" value="CAP_GLY"/>
    <property type="match status" value="1"/>
</dbReference>
<dbReference type="Pfam" id="PF01302">
    <property type="entry name" value="CAP_GLY"/>
    <property type="match status" value="1"/>
</dbReference>
<dbReference type="GO" id="GO:0005874">
    <property type="term" value="C:microtubule"/>
    <property type="evidence" value="ECO:0007669"/>
    <property type="project" value="UniProtKB-KW"/>
</dbReference>
<feature type="region of interest" description="Disordered" evidence="7">
    <location>
        <begin position="1"/>
        <end position="126"/>
    </location>
</feature>
<feature type="region of interest" description="Disordered" evidence="7">
    <location>
        <begin position="210"/>
        <end position="326"/>
    </location>
</feature>
<dbReference type="PROSITE" id="PS50245">
    <property type="entry name" value="CAP_GLY_2"/>
    <property type="match status" value="1"/>
</dbReference>
<dbReference type="EMBL" id="LT552960">
    <property type="protein sequence ID" value="SAL99667.1"/>
    <property type="molecule type" value="Genomic_DNA"/>
</dbReference>